<proteinExistence type="predicted"/>
<evidence type="ECO:0000313" key="1">
    <source>
        <dbReference type="EMBL" id="SCC68967.1"/>
    </source>
</evidence>
<comment type="caution">
    <text evidence="1">The sequence shown here is derived from an EMBL/GenBank/DDBJ whole genome shotgun (WGS) entry which is preliminary data.</text>
</comment>
<accession>A0AB37Z1J3</accession>
<evidence type="ECO:0000313" key="2">
    <source>
        <dbReference type="Proteomes" id="UP000195728"/>
    </source>
</evidence>
<dbReference type="AlphaFoldDB" id="A0AB37Z1J3"/>
<reference evidence="1 2" key="1">
    <citation type="submission" date="2016-08" db="EMBL/GenBank/DDBJ databases">
        <authorList>
            <person name="Loux V."/>
            <person name="Rue O."/>
        </authorList>
    </citation>
    <scope>NUCLEOTIDE SEQUENCE [LARGE SCALE GENOMIC DNA]</scope>
    <source>
        <strain evidence="1 2">WSBC_10311</strain>
    </source>
</reference>
<protein>
    <submittedName>
        <fullName evidence="1">Uncharacterized protein</fullName>
    </submittedName>
</protein>
<dbReference type="EMBL" id="FMBG01000025">
    <property type="protein sequence ID" value="SCC68967.1"/>
    <property type="molecule type" value="Genomic_DNA"/>
</dbReference>
<name>A0AB37Z1J3_9BACI</name>
<organism evidence="1 2">
    <name type="scientific">Bacillus wiedmannii</name>
    <dbReference type="NCBI Taxonomy" id="1890302"/>
    <lineage>
        <taxon>Bacteria</taxon>
        <taxon>Bacillati</taxon>
        <taxon>Bacillota</taxon>
        <taxon>Bacilli</taxon>
        <taxon>Bacillales</taxon>
        <taxon>Bacillaceae</taxon>
        <taxon>Bacillus</taxon>
        <taxon>Bacillus cereus group</taxon>
    </lineage>
</organism>
<sequence length="24" mass="2862">MKVNDLFVETKQVIAKSTRQRLRT</sequence>
<gene>
    <name evidence="1" type="ORF">BC10311_06224</name>
</gene>
<dbReference type="Proteomes" id="UP000195728">
    <property type="component" value="Unassembled WGS sequence"/>
</dbReference>